<organism evidence="3 4">
    <name type="scientific">Candidatus Glassbacteria bacterium RIFCSPLOWO2_12_FULL_58_11</name>
    <dbReference type="NCBI Taxonomy" id="1817867"/>
    <lineage>
        <taxon>Bacteria</taxon>
        <taxon>Candidatus Glassiibacteriota</taxon>
    </lineage>
</organism>
<dbReference type="EMBL" id="MFIX01000214">
    <property type="protein sequence ID" value="OGG01265.1"/>
    <property type="molecule type" value="Genomic_DNA"/>
</dbReference>
<dbReference type="GO" id="GO:0016811">
    <property type="term" value="F:hydrolase activity, acting on carbon-nitrogen (but not peptide) bonds, in linear amides"/>
    <property type="evidence" value="ECO:0007669"/>
    <property type="project" value="TreeGrafter"/>
</dbReference>
<dbReference type="Gene3D" id="3.60.110.10">
    <property type="entry name" value="Carbon-nitrogen hydrolase"/>
    <property type="match status" value="1"/>
</dbReference>
<dbReference type="CDD" id="cd07197">
    <property type="entry name" value="nitrilase"/>
    <property type="match status" value="1"/>
</dbReference>
<name>A0A1F5YM90_9BACT</name>
<keyword evidence="1" id="KW-0378">Hydrolase</keyword>
<dbReference type="STRING" id="1817867.A3F83_12140"/>
<evidence type="ECO:0000313" key="4">
    <source>
        <dbReference type="Proteomes" id="UP000179129"/>
    </source>
</evidence>
<dbReference type="SUPFAM" id="SSF56317">
    <property type="entry name" value="Carbon-nitrogen hydrolase"/>
    <property type="match status" value="1"/>
</dbReference>
<dbReference type="InterPro" id="IPR050345">
    <property type="entry name" value="Aliph_Amidase/BUP"/>
</dbReference>
<evidence type="ECO:0000256" key="1">
    <source>
        <dbReference type="ARBA" id="ARBA00022801"/>
    </source>
</evidence>
<dbReference type="PANTHER" id="PTHR43674">
    <property type="entry name" value="NITRILASE C965.09-RELATED"/>
    <property type="match status" value="1"/>
</dbReference>
<dbReference type="InterPro" id="IPR036526">
    <property type="entry name" value="C-N_Hydrolase_sf"/>
</dbReference>
<comment type="caution">
    <text evidence="3">The sequence shown here is derived from an EMBL/GenBank/DDBJ whole genome shotgun (WGS) entry which is preliminary data.</text>
</comment>
<gene>
    <name evidence="3" type="ORF">A3F83_12140</name>
</gene>
<protein>
    <recommendedName>
        <fullName evidence="2">CN hydrolase domain-containing protein</fullName>
    </recommendedName>
</protein>
<dbReference type="PANTHER" id="PTHR43674:SF2">
    <property type="entry name" value="BETA-UREIDOPROPIONASE"/>
    <property type="match status" value="1"/>
</dbReference>
<reference evidence="3 4" key="1">
    <citation type="journal article" date="2016" name="Nat. Commun.">
        <title>Thousands of microbial genomes shed light on interconnected biogeochemical processes in an aquifer system.</title>
        <authorList>
            <person name="Anantharaman K."/>
            <person name="Brown C.T."/>
            <person name="Hug L.A."/>
            <person name="Sharon I."/>
            <person name="Castelle C.J."/>
            <person name="Probst A.J."/>
            <person name="Thomas B.C."/>
            <person name="Singh A."/>
            <person name="Wilkins M.J."/>
            <person name="Karaoz U."/>
            <person name="Brodie E.L."/>
            <person name="Williams K.H."/>
            <person name="Hubbard S.S."/>
            <person name="Banfield J.F."/>
        </authorList>
    </citation>
    <scope>NUCLEOTIDE SEQUENCE [LARGE SCALE GENOMIC DNA]</scope>
</reference>
<dbReference type="Proteomes" id="UP000179129">
    <property type="component" value="Unassembled WGS sequence"/>
</dbReference>
<accession>A0A1F5YM90</accession>
<sequence>MVRVATVNCYTEQTANSAESVEAFCKLVEQAGQNRCDIVCLGETINWVGLKVRPGNSEIAEPIPGPSTRRLGELARKYKMYIVASLDEREGEATYNAAVLIDREGRVAGKYHKVYLPREEIEAGVTPGNGYPVFDTDFGRIGMMICWDEQYVDPARALAVQGAEIIFLPIWDGFNSLTEARAIENQVYLVSCSYGEMPPCAVYDPWGRIIAQAKQRPSVAWADIDLNQPKPDPWLGDMKLRFARERRADVVVPGLDR</sequence>
<dbReference type="Pfam" id="PF00795">
    <property type="entry name" value="CN_hydrolase"/>
    <property type="match status" value="1"/>
</dbReference>
<dbReference type="PROSITE" id="PS50263">
    <property type="entry name" value="CN_HYDROLASE"/>
    <property type="match status" value="1"/>
</dbReference>
<proteinExistence type="predicted"/>
<dbReference type="InterPro" id="IPR003010">
    <property type="entry name" value="C-N_Hydrolase"/>
</dbReference>
<evidence type="ECO:0000259" key="2">
    <source>
        <dbReference type="PROSITE" id="PS50263"/>
    </source>
</evidence>
<evidence type="ECO:0000313" key="3">
    <source>
        <dbReference type="EMBL" id="OGG01265.1"/>
    </source>
</evidence>
<dbReference type="AlphaFoldDB" id="A0A1F5YM90"/>
<feature type="domain" description="CN hydrolase" evidence="2">
    <location>
        <begin position="2"/>
        <end position="226"/>
    </location>
</feature>